<evidence type="ECO:0000256" key="10">
    <source>
        <dbReference type="ARBA" id="ARBA00023136"/>
    </source>
</evidence>
<dbReference type="InterPro" id="IPR000194">
    <property type="entry name" value="ATPase_F1/V1/A1_a/bsu_nucl-bd"/>
</dbReference>
<reference evidence="15" key="2">
    <citation type="submission" date="2022-08" db="EMBL/GenBank/DDBJ databases">
        <title>Multi-unit outbreak of Pandoraea commovens among non-cystic fibrosis intensive care patients from 2019 to 2021 in Berlin, Germany.</title>
        <authorList>
            <person name="Menzel P."/>
        </authorList>
    </citation>
    <scope>NUCLEOTIDE SEQUENCE</scope>
    <source>
        <strain evidence="15">LB-19-202-79</strain>
    </source>
</reference>
<dbReference type="Gene3D" id="1.10.1140.10">
    <property type="entry name" value="Bovine Mitochondrial F1-atpase, Atp Synthase Beta Chain, Chain D, domain 3"/>
    <property type="match status" value="1"/>
</dbReference>
<dbReference type="SUPFAM" id="SSF50615">
    <property type="entry name" value="N-terminal domain of alpha and beta subunits of F1 ATP synthase"/>
    <property type="match status" value="1"/>
</dbReference>
<dbReference type="SUPFAM" id="SSF52540">
    <property type="entry name" value="P-loop containing nucleoside triphosphate hydrolases"/>
    <property type="match status" value="1"/>
</dbReference>
<dbReference type="Pfam" id="PF02874">
    <property type="entry name" value="ATP-synt_ab_N"/>
    <property type="match status" value="1"/>
</dbReference>
<dbReference type="FunFam" id="1.10.1140.10:FF:000001">
    <property type="entry name" value="ATP synthase subunit beta"/>
    <property type="match status" value="1"/>
</dbReference>
<dbReference type="GO" id="GO:0045259">
    <property type="term" value="C:proton-transporting ATP synthase complex"/>
    <property type="evidence" value="ECO:0007669"/>
    <property type="project" value="UniProtKB-KW"/>
</dbReference>
<evidence type="ECO:0000313" key="18">
    <source>
        <dbReference type="Proteomes" id="UP001058980"/>
    </source>
</evidence>
<dbReference type="PANTHER" id="PTHR15184">
    <property type="entry name" value="ATP SYNTHASE"/>
    <property type="match status" value="1"/>
</dbReference>
<dbReference type="Gene3D" id="2.40.10.170">
    <property type="match status" value="1"/>
</dbReference>
<keyword evidence="7 13" id="KW-0067">ATP-binding</keyword>
<dbReference type="FunFam" id="3.40.50.300:FF:000004">
    <property type="entry name" value="ATP synthase subunit beta"/>
    <property type="match status" value="1"/>
</dbReference>
<keyword evidence="6 13" id="KW-0375">Hydrogen ion transport</keyword>
<dbReference type="Pfam" id="PF22919">
    <property type="entry name" value="ATP-synt_VA_C"/>
    <property type="match status" value="1"/>
</dbReference>
<evidence type="ECO:0000256" key="2">
    <source>
        <dbReference type="ARBA" id="ARBA00008936"/>
    </source>
</evidence>
<keyword evidence="3 13" id="KW-0813">Transport</keyword>
<dbReference type="CDD" id="cd01133">
    <property type="entry name" value="F1-ATPase_beta_CD"/>
    <property type="match status" value="1"/>
</dbReference>
<proteinExistence type="inferred from homology"/>
<keyword evidence="8 13" id="KW-1278">Translocase</keyword>
<evidence type="ECO:0000256" key="7">
    <source>
        <dbReference type="ARBA" id="ARBA00022840"/>
    </source>
</evidence>
<dbReference type="PROSITE" id="PS00152">
    <property type="entry name" value="ATPASE_ALPHA_BETA"/>
    <property type="match status" value="1"/>
</dbReference>
<gene>
    <name evidence="16" type="primary">atpD1</name>
    <name evidence="13 15" type="synonym">atpD</name>
    <name evidence="15" type="ORF">NTU39_26495</name>
    <name evidence="16" type="ORF">PCO31010_01500</name>
</gene>
<feature type="domain" description="AAA+ ATPase" evidence="14">
    <location>
        <begin position="144"/>
        <end position="407"/>
    </location>
</feature>
<evidence type="ECO:0000256" key="11">
    <source>
        <dbReference type="ARBA" id="ARBA00023196"/>
    </source>
</evidence>
<dbReference type="EMBL" id="CABPSA010000002">
    <property type="protein sequence ID" value="VVD88267.1"/>
    <property type="molecule type" value="Genomic_DNA"/>
</dbReference>
<keyword evidence="4 13" id="KW-1003">Cell membrane</keyword>
<dbReference type="EC" id="7.1.2.2" evidence="13"/>
<evidence type="ECO:0000256" key="12">
    <source>
        <dbReference type="ARBA" id="ARBA00023310"/>
    </source>
</evidence>
<evidence type="ECO:0000313" key="16">
    <source>
        <dbReference type="EMBL" id="VVD88267.1"/>
    </source>
</evidence>
<comment type="subcellular location">
    <subcellularLocation>
        <location evidence="13">Cell membrane</location>
        <topology evidence="13">Peripheral membrane protein</topology>
    </subcellularLocation>
    <subcellularLocation>
        <location evidence="1">Membrane</location>
        <topology evidence="1">Peripheral membrane protein</topology>
    </subcellularLocation>
</comment>
<evidence type="ECO:0000256" key="9">
    <source>
        <dbReference type="ARBA" id="ARBA00023065"/>
    </source>
</evidence>
<keyword evidence="9 13" id="KW-0406">Ion transport</keyword>
<evidence type="ECO:0000256" key="5">
    <source>
        <dbReference type="ARBA" id="ARBA00022741"/>
    </source>
</evidence>
<evidence type="ECO:0000256" key="6">
    <source>
        <dbReference type="ARBA" id="ARBA00022781"/>
    </source>
</evidence>
<dbReference type="CDD" id="cd18110">
    <property type="entry name" value="ATP-synt_F1_beta_C"/>
    <property type="match status" value="1"/>
</dbReference>
<keyword evidence="11 13" id="KW-0139">CF(1)</keyword>
<dbReference type="InterPro" id="IPR020003">
    <property type="entry name" value="ATPase_a/bsu_AS"/>
</dbReference>
<organism evidence="16 17">
    <name type="scientific">Pandoraea commovens</name>
    <dbReference type="NCBI Taxonomy" id="2508289"/>
    <lineage>
        <taxon>Bacteria</taxon>
        <taxon>Pseudomonadati</taxon>
        <taxon>Pseudomonadota</taxon>
        <taxon>Betaproteobacteria</taxon>
        <taxon>Burkholderiales</taxon>
        <taxon>Burkholderiaceae</taxon>
        <taxon>Pandoraea</taxon>
    </lineage>
</organism>
<dbReference type="InterPro" id="IPR055190">
    <property type="entry name" value="ATP-synt_VA_C"/>
</dbReference>
<dbReference type="NCBIfam" id="TIGR01039">
    <property type="entry name" value="atpD"/>
    <property type="match status" value="1"/>
</dbReference>
<dbReference type="CDD" id="cd18115">
    <property type="entry name" value="ATP-synt_F1_beta_N"/>
    <property type="match status" value="1"/>
</dbReference>
<dbReference type="RefSeq" id="WP_150663691.1">
    <property type="nucleotide sequence ID" value="NZ_CABPSA010000002.1"/>
</dbReference>
<keyword evidence="12 13" id="KW-0066">ATP synthesis</keyword>
<dbReference type="PANTHER" id="PTHR15184:SF71">
    <property type="entry name" value="ATP SYNTHASE SUBUNIT BETA, MITOCHONDRIAL"/>
    <property type="match status" value="1"/>
</dbReference>
<dbReference type="EMBL" id="CP102780">
    <property type="protein sequence ID" value="UVA79478.1"/>
    <property type="molecule type" value="Genomic_DNA"/>
</dbReference>
<protein>
    <recommendedName>
        <fullName evidence="13">ATP synthase subunit beta</fullName>
        <ecNumber evidence="13">7.1.2.2</ecNumber>
    </recommendedName>
    <alternativeName>
        <fullName evidence="13">ATP synthase F1 sector subunit beta</fullName>
    </alternativeName>
    <alternativeName>
        <fullName evidence="13">F-ATPase subunit beta</fullName>
    </alternativeName>
</protein>
<dbReference type="Pfam" id="PF00006">
    <property type="entry name" value="ATP-synt_ab"/>
    <property type="match status" value="1"/>
</dbReference>
<dbReference type="InterPro" id="IPR003593">
    <property type="entry name" value="AAA+_ATPase"/>
</dbReference>
<evidence type="ECO:0000256" key="3">
    <source>
        <dbReference type="ARBA" id="ARBA00022448"/>
    </source>
</evidence>
<dbReference type="Gene3D" id="3.40.50.300">
    <property type="entry name" value="P-loop containing nucleotide triphosphate hydrolases"/>
    <property type="match status" value="1"/>
</dbReference>
<dbReference type="GO" id="GO:0005524">
    <property type="term" value="F:ATP binding"/>
    <property type="evidence" value="ECO:0007669"/>
    <property type="project" value="UniProtKB-UniRule"/>
</dbReference>
<dbReference type="HAMAP" id="MF_01347">
    <property type="entry name" value="ATP_synth_beta_bact"/>
    <property type="match status" value="1"/>
</dbReference>
<evidence type="ECO:0000313" key="15">
    <source>
        <dbReference type="EMBL" id="UVA79478.1"/>
    </source>
</evidence>
<dbReference type="InterPro" id="IPR036121">
    <property type="entry name" value="ATPase_F1/V1/A1_a/bsu_N_sf"/>
</dbReference>
<name>A0A5E4TK51_9BURK</name>
<dbReference type="InterPro" id="IPR004100">
    <property type="entry name" value="ATPase_F1/V1/A1_a/bsu_N"/>
</dbReference>
<dbReference type="SUPFAM" id="SSF47917">
    <property type="entry name" value="C-terminal domain of alpha and beta subunits of F1 ATP synthase"/>
    <property type="match status" value="1"/>
</dbReference>
<evidence type="ECO:0000259" key="14">
    <source>
        <dbReference type="SMART" id="SM00382"/>
    </source>
</evidence>
<dbReference type="Proteomes" id="UP001058980">
    <property type="component" value="Chromosome"/>
</dbReference>
<evidence type="ECO:0000256" key="1">
    <source>
        <dbReference type="ARBA" id="ARBA00004170"/>
    </source>
</evidence>
<feature type="binding site" evidence="13">
    <location>
        <begin position="152"/>
        <end position="159"/>
    </location>
    <ligand>
        <name>ATP</name>
        <dbReference type="ChEBI" id="CHEBI:30616"/>
    </ligand>
</feature>
<dbReference type="AlphaFoldDB" id="A0A5E4TK51"/>
<sequence>MSTALIEGKIVQCIGAVIDVEFPRESMPKIYDALTMEGSELTLEVQQQLGDGVVRTICLGSSEGLRRGMTVQNSGKPITVPVGKPTLGRIMDVLGRPIDEAGPIAQENTRSIHQKAPAFDELSPSTELLETGIKVIDLICPFAKGGKVGLFGGAGVGKTVNMMELINNIAKEHGGYSVFAGVGERTREGNDFYHEMKDSNVLDKVALVYGQMNEPPGNRLRVALTGLTMAEHFRDEGRDVLFFVDNIYRFTLAGTEVSALLGRMPSAVGYQPTLAEEMGKLQERITSTKTGSITSVQAVYVPADDLTDPSPATTFGHLDATVVLSRDIASLGIYPAVDPLDSTSRQIDPNVIGEEHYAVTRGVQSTLQRYKELRDIIAILGMDELSPDDKLAVARARKIQRFLSQPFHVAEVFTGSPGKYVPLKETIRGFKMIVDGECDHLPEQAFYMVGTIDEAFEKAKKMQ</sequence>
<dbReference type="GO" id="GO:0005886">
    <property type="term" value="C:plasma membrane"/>
    <property type="evidence" value="ECO:0007669"/>
    <property type="project" value="UniProtKB-SubCell"/>
</dbReference>
<dbReference type="InterPro" id="IPR050053">
    <property type="entry name" value="ATPase_alpha/beta_chains"/>
</dbReference>
<dbReference type="SMART" id="SM00382">
    <property type="entry name" value="AAA"/>
    <property type="match status" value="1"/>
</dbReference>
<dbReference type="InterPro" id="IPR024034">
    <property type="entry name" value="ATPase_F1/V1_b/a_C"/>
</dbReference>
<evidence type="ECO:0000256" key="4">
    <source>
        <dbReference type="ARBA" id="ARBA00022475"/>
    </source>
</evidence>
<comment type="similarity">
    <text evidence="2 13">Belongs to the ATPase alpha/beta chains family.</text>
</comment>
<keyword evidence="18" id="KW-1185">Reference proteome</keyword>
<reference evidence="16 17" key="1">
    <citation type="submission" date="2019-08" db="EMBL/GenBank/DDBJ databases">
        <authorList>
            <person name="Peeters C."/>
        </authorList>
    </citation>
    <scope>NUCLEOTIDE SEQUENCE [LARGE SCALE GENOMIC DNA]</scope>
    <source>
        <strain evidence="16 17">LMG 31010</strain>
    </source>
</reference>
<dbReference type="InterPro" id="IPR005722">
    <property type="entry name" value="ATP_synth_F1_bsu"/>
</dbReference>
<comment type="function">
    <text evidence="13">Produces ATP from ADP in the presence of a proton gradient across the membrane. The catalytic sites are hosted primarily by the beta subunits.</text>
</comment>
<keyword evidence="5 13" id="KW-0547">Nucleotide-binding</keyword>
<comment type="catalytic activity">
    <reaction evidence="13">
        <text>ATP + H2O + 4 H(+)(in) = ADP + phosphate + 5 H(+)(out)</text>
        <dbReference type="Rhea" id="RHEA:57720"/>
        <dbReference type="ChEBI" id="CHEBI:15377"/>
        <dbReference type="ChEBI" id="CHEBI:15378"/>
        <dbReference type="ChEBI" id="CHEBI:30616"/>
        <dbReference type="ChEBI" id="CHEBI:43474"/>
        <dbReference type="ChEBI" id="CHEBI:456216"/>
        <dbReference type="EC" id="7.1.2.2"/>
    </reaction>
</comment>
<accession>A0A5E4TK51</accession>
<evidence type="ECO:0000313" key="17">
    <source>
        <dbReference type="Proteomes" id="UP000343335"/>
    </source>
</evidence>
<evidence type="ECO:0000256" key="13">
    <source>
        <dbReference type="HAMAP-Rule" id="MF_01347"/>
    </source>
</evidence>
<dbReference type="InterPro" id="IPR027417">
    <property type="entry name" value="P-loop_NTPase"/>
</dbReference>
<dbReference type="OrthoDB" id="9801639at2"/>
<keyword evidence="10 13" id="KW-0472">Membrane</keyword>
<evidence type="ECO:0000256" key="8">
    <source>
        <dbReference type="ARBA" id="ARBA00022967"/>
    </source>
</evidence>
<dbReference type="Proteomes" id="UP000343335">
    <property type="component" value="Unassembled WGS sequence"/>
</dbReference>
<dbReference type="GO" id="GO:0046933">
    <property type="term" value="F:proton-transporting ATP synthase activity, rotational mechanism"/>
    <property type="evidence" value="ECO:0007669"/>
    <property type="project" value="UniProtKB-UniRule"/>
</dbReference>